<evidence type="ECO:0000256" key="11">
    <source>
        <dbReference type="SAM" id="SignalP"/>
    </source>
</evidence>
<comment type="caution">
    <text evidence="13">The sequence shown here is derived from an EMBL/GenBank/DDBJ whole genome shotgun (WGS) entry which is preliminary data.</text>
</comment>
<feature type="signal peptide" evidence="11">
    <location>
        <begin position="1"/>
        <end position="26"/>
    </location>
</feature>
<keyword evidence="7" id="KW-0677">Repeat</keyword>
<feature type="chain" id="PRO_5041997414" evidence="11">
    <location>
        <begin position="27"/>
        <end position="737"/>
    </location>
</feature>
<reference evidence="13" key="2">
    <citation type="journal article" date="2024" name="Plant">
        <title>Genomic evolution and insights into agronomic trait innovations of Sesamum species.</title>
        <authorList>
            <person name="Miao H."/>
            <person name="Wang L."/>
            <person name="Qu L."/>
            <person name="Liu H."/>
            <person name="Sun Y."/>
            <person name="Le M."/>
            <person name="Wang Q."/>
            <person name="Wei S."/>
            <person name="Zheng Y."/>
            <person name="Lin W."/>
            <person name="Duan Y."/>
            <person name="Cao H."/>
            <person name="Xiong S."/>
            <person name="Wang X."/>
            <person name="Wei L."/>
            <person name="Li C."/>
            <person name="Ma Q."/>
            <person name="Ju M."/>
            <person name="Zhao R."/>
            <person name="Li G."/>
            <person name="Mu C."/>
            <person name="Tian Q."/>
            <person name="Mei H."/>
            <person name="Zhang T."/>
            <person name="Gao T."/>
            <person name="Zhang H."/>
        </authorList>
    </citation>
    <scope>NUCLEOTIDE SEQUENCE</scope>
    <source>
        <strain evidence="13">3651</strain>
    </source>
</reference>
<evidence type="ECO:0000256" key="1">
    <source>
        <dbReference type="ARBA" id="ARBA00004251"/>
    </source>
</evidence>
<evidence type="ECO:0000256" key="7">
    <source>
        <dbReference type="ARBA" id="ARBA00022737"/>
    </source>
</evidence>
<keyword evidence="4" id="KW-0433">Leucine-rich repeat</keyword>
<dbReference type="AlphaFoldDB" id="A0AAE1XVN2"/>
<dbReference type="PANTHER" id="PTHR48061">
    <property type="entry name" value="LEUCINE-RICH REPEAT RECEPTOR PROTEIN KINASE EMS1-LIKE-RELATED"/>
    <property type="match status" value="1"/>
</dbReference>
<dbReference type="Proteomes" id="UP001293254">
    <property type="component" value="Unassembled WGS sequence"/>
</dbReference>
<accession>A0AAE1XVN2</accession>
<dbReference type="SUPFAM" id="SSF52047">
    <property type="entry name" value="RNI-like"/>
    <property type="match status" value="1"/>
</dbReference>
<evidence type="ECO:0000256" key="6">
    <source>
        <dbReference type="ARBA" id="ARBA00022729"/>
    </source>
</evidence>
<keyword evidence="3" id="KW-1003">Cell membrane</keyword>
<keyword evidence="14" id="KW-1185">Reference proteome</keyword>
<dbReference type="Gene3D" id="3.80.10.10">
    <property type="entry name" value="Ribonuclease Inhibitor"/>
    <property type="match status" value="6"/>
</dbReference>
<evidence type="ECO:0000256" key="9">
    <source>
        <dbReference type="ARBA" id="ARBA00023136"/>
    </source>
</evidence>
<keyword evidence="13" id="KW-0675">Receptor</keyword>
<dbReference type="InterPro" id="IPR003591">
    <property type="entry name" value="Leu-rich_rpt_typical-subtyp"/>
</dbReference>
<name>A0AAE1XVN2_9LAMI</name>
<feature type="domain" description="Leucine-rich repeat-containing N-terminal plant-type" evidence="12">
    <location>
        <begin position="30"/>
        <end position="71"/>
    </location>
</feature>
<sequence>MRKLAQLLFLSLLSICCCTSIAPVFSQCLEHQKFLLLGLKNSLIFDYSASRKLVRWNQTTDCCCWDGVECDAAGHVISLQLDEEMISSGIESWEDLFRLGYLQKLNLAFNNFDGIRIPKGLQNLTKLTHLNLSSAGFRGQVPTEILSMRGLASLDLSFFPGFPPLKLESPNLQMLVQNLTGLRELYLDSVDVSAQGSNWSQVLSSSLPDLRNLSLRGCHLQGPIDASLTELRSLSVLHLDSNNLASEVPNFLANFSKLTTLSLTSCSLVGSFPEKIFQLHSLQMLDLSYNMQLSGTVPQFPPNGSLRSIGLSYTNFSGSLPESISNLAMLSSLELSVCSFTGPIPPTIANLTELQTLDISWNNFTGSIPLFQMSKKLTYIDAAHNSLTGSLSSKHFEGLPNLEYIDLRHNLLSGNIPSSLFALPSLKKLQLSNNEFDGQVKEFSYPSSSLLEVLDVSSNHLQGPIPKFFSELQQLKVLSLSSNFFNGTVQLETFRNPSLARLELSYNDLFVDSTGSNSSLPVLHSISVLNLASCKLQKFPKLASHLRLSRLDLSSNQLKGDVPNWIWEIGNVSLVHLNLSFNELHGFQKPYKFPSLSVLDLHSNKFQGELPIPPLFSVYVDYSFNYFSNSIPKDIGNFISDASFFSASNNNLTGEIPTSICNATSLQVLDLSSNAFTGSIPPCLPMENWSLGVLSLGRNNLSGNIPDTFSVNCSLRTLDLNKNVFEGKIPASLVNCP</sequence>
<dbReference type="InterPro" id="IPR046956">
    <property type="entry name" value="RLP23-like"/>
</dbReference>
<dbReference type="Pfam" id="PF13855">
    <property type="entry name" value="LRR_8"/>
    <property type="match status" value="2"/>
</dbReference>
<dbReference type="InterPro" id="IPR001611">
    <property type="entry name" value="Leu-rich_rpt"/>
</dbReference>
<protein>
    <submittedName>
        <fullName evidence="13">Receptor-like protein 6</fullName>
    </submittedName>
</protein>
<evidence type="ECO:0000313" key="14">
    <source>
        <dbReference type="Proteomes" id="UP001293254"/>
    </source>
</evidence>
<keyword evidence="8" id="KW-1133">Transmembrane helix</keyword>
<dbReference type="InterPro" id="IPR032675">
    <property type="entry name" value="LRR_dom_sf"/>
</dbReference>
<dbReference type="Pfam" id="PF08263">
    <property type="entry name" value="LRRNT_2"/>
    <property type="match status" value="1"/>
</dbReference>
<gene>
    <name evidence="13" type="ORF">Salat_2304100</name>
</gene>
<evidence type="ECO:0000259" key="12">
    <source>
        <dbReference type="Pfam" id="PF08263"/>
    </source>
</evidence>
<dbReference type="GO" id="GO:0006952">
    <property type="term" value="P:defense response"/>
    <property type="evidence" value="ECO:0007669"/>
    <property type="project" value="UniProtKB-ARBA"/>
</dbReference>
<dbReference type="PANTHER" id="PTHR48061:SF2">
    <property type="entry name" value="RECEPTOR LIKE PROTEIN 30-LIKE"/>
    <property type="match status" value="1"/>
</dbReference>
<proteinExistence type="inferred from homology"/>
<keyword evidence="5" id="KW-0812">Transmembrane</keyword>
<reference evidence="13" key="1">
    <citation type="submission" date="2020-06" db="EMBL/GenBank/DDBJ databases">
        <authorList>
            <person name="Li T."/>
            <person name="Hu X."/>
            <person name="Zhang T."/>
            <person name="Song X."/>
            <person name="Zhang H."/>
            <person name="Dai N."/>
            <person name="Sheng W."/>
            <person name="Hou X."/>
            <person name="Wei L."/>
        </authorList>
    </citation>
    <scope>NUCLEOTIDE SEQUENCE</scope>
    <source>
        <strain evidence="13">3651</strain>
        <tissue evidence="13">Leaf</tissue>
    </source>
</reference>
<dbReference type="FunFam" id="3.80.10.10:FF:000041">
    <property type="entry name" value="LRR receptor-like serine/threonine-protein kinase ERECTA"/>
    <property type="match status" value="1"/>
</dbReference>
<dbReference type="SMART" id="SM00369">
    <property type="entry name" value="LRR_TYP"/>
    <property type="match status" value="8"/>
</dbReference>
<dbReference type="EMBL" id="JACGWO010000009">
    <property type="protein sequence ID" value="KAK4418913.1"/>
    <property type="molecule type" value="Genomic_DNA"/>
</dbReference>
<evidence type="ECO:0000256" key="10">
    <source>
        <dbReference type="ARBA" id="ARBA00023180"/>
    </source>
</evidence>
<dbReference type="GO" id="GO:0005886">
    <property type="term" value="C:plasma membrane"/>
    <property type="evidence" value="ECO:0007669"/>
    <property type="project" value="UniProtKB-SubCell"/>
</dbReference>
<evidence type="ECO:0000256" key="5">
    <source>
        <dbReference type="ARBA" id="ARBA00022692"/>
    </source>
</evidence>
<evidence type="ECO:0000256" key="4">
    <source>
        <dbReference type="ARBA" id="ARBA00022614"/>
    </source>
</evidence>
<keyword evidence="6 11" id="KW-0732">Signal</keyword>
<comment type="subcellular location">
    <subcellularLocation>
        <location evidence="1">Cell membrane</location>
        <topology evidence="1">Single-pass type I membrane protein</topology>
    </subcellularLocation>
</comment>
<evidence type="ECO:0000313" key="13">
    <source>
        <dbReference type="EMBL" id="KAK4418913.1"/>
    </source>
</evidence>
<dbReference type="GO" id="GO:0051707">
    <property type="term" value="P:response to other organism"/>
    <property type="evidence" value="ECO:0007669"/>
    <property type="project" value="UniProtKB-ARBA"/>
</dbReference>
<dbReference type="InterPro" id="IPR013210">
    <property type="entry name" value="LRR_N_plant-typ"/>
</dbReference>
<comment type="similarity">
    <text evidence="2">Belongs to the RLP family.</text>
</comment>
<dbReference type="SUPFAM" id="SSF52058">
    <property type="entry name" value="L domain-like"/>
    <property type="match status" value="2"/>
</dbReference>
<evidence type="ECO:0000256" key="8">
    <source>
        <dbReference type="ARBA" id="ARBA00022989"/>
    </source>
</evidence>
<organism evidence="13 14">
    <name type="scientific">Sesamum alatum</name>
    <dbReference type="NCBI Taxonomy" id="300844"/>
    <lineage>
        <taxon>Eukaryota</taxon>
        <taxon>Viridiplantae</taxon>
        <taxon>Streptophyta</taxon>
        <taxon>Embryophyta</taxon>
        <taxon>Tracheophyta</taxon>
        <taxon>Spermatophyta</taxon>
        <taxon>Magnoliopsida</taxon>
        <taxon>eudicotyledons</taxon>
        <taxon>Gunneridae</taxon>
        <taxon>Pentapetalae</taxon>
        <taxon>asterids</taxon>
        <taxon>lamiids</taxon>
        <taxon>Lamiales</taxon>
        <taxon>Pedaliaceae</taxon>
        <taxon>Sesamum</taxon>
    </lineage>
</organism>
<dbReference type="Pfam" id="PF00560">
    <property type="entry name" value="LRR_1"/>
    <property type="match status" value="6"/>
</dbReference>
<keyword evidence="9" id="KW-0472">Membrane</keyword>
<evidence type="ECO:0000256" key="3">
    <source>
        <dbReference type="ARBA" id="ARBA00022475"/>
    </source>
</evidence>
<evidence type="ECO:0000256" key="2">
    <source>
        <dbReference type="ARBA" id="ARBA00009592"/>
    </source>
</evidence>
<keyword evidence="10" id="KW-0325">Glycoprotein</keyword>